<evidence type="ECO:0000256" key="1">
    <source>
        <dbReference type="SAM" id="MobiDB-lite"/>
    </source>
</evidence>
<accession>U4TP71</accession>
<gene>
    <name evidence="2" type="ORF">L248_2259</name>
</gene>
<dbReference type="EMBL" id="KI271619">
    <property type="protein sequence ID" value="ERL63698.1"/>
    <property type="molecule type" value="Genomic_DNA"/>
</dbReference>
<dbReference type="Proteomes" id="UP000030647">
    <property type="component" value="Unassembled WGS sequence"/>
</dbReference>
<feature type="region of interest" description="Disordered" evidence="1">
    <location>
        <begin position="1"/>
        <end position="20"/>
    </location>
</feature>
<organism evidence="2 3">
    <name type="scientific">Schleiferilactobacillus shenzhenensis LY-73</name>
    <dbReference type="NCBI Taxonomy" id="1231336"/>
    <lineage>
        <taxon>Bacteria</taxon>
        <taxon>Bacillati</taxon>
        <taxon>Bacillota</taxon>
        <taxon>Bacilli</taxon>
        <taxon>Lactobacillales</taxon>
        <taxon>Lactobacillaceae</taxon>
        <taxon>Schleiferilactobacillus</taxon>
    </lineage>
</organism>
<keyword evidence="3" id="KW-1185">Reference proteome</keyword>
<dbReference type="RefSeq" id="WP_022531007.1">
    <property type="nucleotide sequence ID" value="NZ_KI271619.1"/>
</dbReference>
<evidence type="ECO:0000313" key="2">
    <source>
        <dbReference type="EMBL" id="ERL63698.1"/>
    </source>
</evidence>
<sequence>MAEKKQVWQHPAAPETPVEKLQPAPISSEAFPDTASKIAATFTSPDMPVLNAIKQVEISNTKAENALLRKPFSSWISKDIPGVDVASTKDKQLGRHIPVDMIVSLPSGASLPQGYDLGATDSTILNAASTLSQFTPVFTIAQLVNVMNGDAVYSEVKPTTQKEILDRVKYMASIRITIKAAAHQKYNAEKRSRPQLEHSTFTGFLLPANIWEDGISGETYIRLLQQPPLYTYAKETRQIITEKYEMMDLTHVGTKKSPIRYMTPQVRNIRDFFLREINRISKQNKVSGTGPVLYESVYTYLLKDPYGTFDITKKPSKQRVNQNIARVLDVFVGKGKLISWKPEPKGRKKLYRIVLQLP</sequence>
<name>U4TP71_9LACO</name>
<dbReference type="HOGENOM" id="CLU_773372_0_0_9"/>
<dbReference type="STRING" id="1231336.L248_2259"/>
<evidence type="ECO:0000313" key="3">
    <source>
        <dbReference type="Proteomes" id="UP000030647"/>
    </source>
</evidence>
<proteinExistence type="predicted"/>
<reference evidence="3" key="1">
    <citation type="journal article" date="2013" name="Genome Announc.">
        <title>Whole-Genome Sequencing of Lactobacillus shenzhenensis Strain LY-73T.</title>
        <authorList>
            <person name="Lin Z."/>
            <person name="Liu Z."/>
            <person name="Yang R."/>
            <person name="Zou Y."/>
            <person name="Wan D."/>
            <person name="Chen J."/>
            <person name="Guo M."/>
            <person name="Zhao J."/>
            <person name="Fang C."/>
            <person name="Yang R."/>
            <person name="Liu F."/>
        </authorList>
    </citation>
    <scope>NUCLEOTIDE SEQUENCE [LARGE SCALE GENOMIC DNA]</scope>
    <source>
        <strain evidence="3">LY-73</strain>
    </source>
</reference>
<dbReference type="AlphaFoldDB" id="U4TP71"/>
<protein>
    <submittedName>
        <fullName evidence="2">Uncharacterized protein</fullName>
    </submittedName>
</protein>